<gene>
    <name evidence="1" type="ORF">BJF93_07000</name>
</gene>
<dbReference type="EMBL" id="MKIP01000058">
    <property type="protein sequence ID" value="OLP58402.1"/>
    <property type="molecule type" value="Genomic_DNA"/>
</dbReference>
<sequence length="158" mass="17332">MPAGAAAKAEQKDIFHLSRFIDAQKGVYPTALAELQAGRKRTHWMWFIFPQLAGLGRSSTAQHFALSGQAEALAFLGHSCLGQRLVAATQAVMDQEEDLSAREIFSTPDDLKFLSSMTLFATLSETAGLDASLFRSAIRKFYDGKPDLVTIELLKQLP</sequence>
<organism evidence="1 2">
    <name type="scientific">Xaviernesmea oryzae</name>
    <dbReference type="NCBI Taxonomy" id="464029"/>
    <lineage>
        <taxon>Bacteria</taxon>
        <taxon>Pseudomonadati</taxon>
        <taxon>Pseudomonadota</taxon>
        <taxon>Alphaproteobacteria</taxon>
        <taxon>Hyphomicrobiales</taxon>
        <taxon>Rhizobiaceae</taxon>
        <taxon>Rhizobium/Agrobacterium group</taxon>
        <taxon>Xaviernesmea</taxon>
    </lineage>
</organism>
<dbReference type="InterPro" id="IPR036287">
    <property type="entry name" value="Rv1873-like_sf"/>
</dbReference>
<evidence type="ECO:0000313" key="2">
    <source>
        <dbReference type="Proteomes" id="UP000186364"/>
    </source>
</evidence>
<proteinExistence type="predicted"/>
<dbReference type="SUPFAM" id="SSF140736">
    <property type="entry name" value="Rv1873-like"/>
    <property type="match status" value="1"/>
</dbReference>
<dbReference type="InterPro" id="IPR014937">
    <property type="entry name" value="DUF1810"/>
</dbReference>
<name>A0A1Q9ASH0_9HYPH</name>
<dbReference type="AlphaFoldDB" id="A0A1Q9ASH0"/>
<comment type="caution">
    <text evidence="1">The sequence shown here is derived from an EMBL/GenBank/DDBJ whole genome shotgun (WGS) entry which is preliminary data.</text>
</comment>
<dbReference type="Gene3D" id="1.25.40.380">
    <property type="entry name" value="Protein of unknown function DUF1810"/>
    <property type="match status" value="1"/>
</dbReference>
<dbReference type="PIRSF" id="PIRSF008546">
    <property type="entry name" value="UCP008546"/>
    <property type="match status" value="1"/>
</dbReference>
<reference evidence="1 2" key="1">
    <citation type="submission" date="2016-09" db="EMBL/GenBank/DDBJ databases">
        <title>Rhizobium sp. nov., a novel species isolated from the rice rhizosphere.</title>
        <authorList>
            <person name="Zhao J."/>
            <person name="Zhang X."/>
        </authorList>
    </citation>
    <scope>NUCLEOTIDE SEQUENCE [LARGE SCALE GENOMIC DNA]</scope>
    <source>
        <strain evidence="1 2">1.7048</strain>
    </source>
</reference>
<accession>A0A1Q9ASH0</accession>
<evidence type="ECO:0008006" key="3">
    <source>
        <dbReference type="Google" id="ProtNLM"/>
    </source>
</evidence>
<dbReference type="Proteomes" id="UP000186364">
    <property type="component" value="Unassembled WGS sequence"/>
</dbReference>
<keyword evidence="2" id="KW-1185">Reference proteome</keyword>
<dbReference type="OrthoDB" id="9801870at2"/>
<dbReference type="RefSeq" id="WP_075629608.1">
    <property type="nucleotide sequence ID" value="NZ_FOAM01000008.1"/>
</dbReference>
<protein>
    <recommendedName>
        <fullName evidence="3">Calpastatin</fullName>
    </recommendedName>
</protein>
<evidence type="ECO:0000313" key="1">
    <source>
        <dbReference type="EMBL" id="OLP58402.1"/>
    </source>
</evidence>
<dbReference type="Pfam" id="PF08837">
    <property type="entry name" value="DUF1810"/>
    <property type="match status" value="1"/>
</dbReference>